<dbReference type="EMBL" id="CENE01000013">
    <property type="protein sequence ID" value="CEQ41296.1"/>
    <property type="molecule type" value="Genomic_DNA"/>
</dbReference>
<dbReference type="Pfam" id="PF04082">
    <property type="entry name" value="Fungal_trans"/>
    <property type="match status" value="1"/>
</dbReference>
<feature type="compositionally biased region" description="Polar residues" evidence="3">
    <location>
        <begin position="172"/>
        <end position="183"/>
    </location>
</feature>
<feature type="region of interest" description="Disordered" evidence="3">
    <location>
        <begin position="110"/>
        <end position="137"/>
    </location>
</feature>
<reference evidence="6" key="1">
    <citation type="submission" date="2015-02" db="EMBL/GenBank/DDBJ databases">
        <authorList>
            <person name="Gon?alves P."/>
        </authorList>
    </citation>
    <scope>NUCLEOTIDE SEQUENCE [LARGE SCALE GENOMIC DNA]</scope>
</reference>
<name>A0A0D6EN30_SPOSA</name>
<evidence type="ECO:0000256" key="3">
    <source>
        <dbReference type="SAM" id="MobiDB-lite"/>
    </source>
</evidence>
<feature type="compositionally biased region" description="Low complexity" evidence="3">
    <location>
        <begin position="158"/>
        <end position="171"/>
    </location>
</feature>
<accession>A0A0D6EN30</accession>
<dbReference type="Proteomes" id="UP000243876">
    <property type="component" value="Unassembled WGS sequence"/>
</dbReference>
<dbReference type="AlphaFoldDB" id="A0A0D6EN30"/>
<evidence type="ECO:0000256" key="1">
    <source>
        <dbReference type="ARBA" id="ARBA00004123"/>
    </source>
</evidence>
<keyword evidence="6" id="KW-1185">Reference proteome</keyword>
<dbReference type="InterPro" id="IPR050613">
    <property type="entry name" value="Sec_Metabolite_Reg"/>
</dbReference>
<dbReference type="GO" id="GO:0008270">
    <property type="term" value="F:zinc ion binding"/>
    <property type="evidence" value="ECO:0007669"/>
    <property type="project" value="InterPro"/>
</dbReference>
<dbReference type="PANTHER" id="PTHR31001">
    <property type="entry name" value="UNCHARACTERIZED TRANSCRIPTIONAL REGULATORY PROTEIN"/>
    <property type="match status" value="1"/>
</dbReference>
<comment type="subcellular location">
    <subcellularLocation>
        <location evidence="1">Nucleus</location>
    </subcellularLocation>
</comment>
<dbReference type="GO" id="GO:0003677">
    <property type="term" value="F:DNA binding"/>
    <property type="evidence" value="ECO:0007669"/>
    <property type="project" value="InterPro"/>
</dbReference>
<feature type="region of interest" description="Disordered" evidence="3">
    <location>
        <begin position="601"/>
        <end position="636"/>
    </location>
</feature>
<feature type="region of interest" description="Disordered" evidence="3">
    <location>
        <begin position="157"/>
        <end position="183"/>
    </location>
</feature>
<feature type="region of interest" description="Disordered" evidence="3">
    <location>
        <begin position="1"/>
        <end position="75"/>
    </location>
</feature>
<evidence type="ECO:0000259" key="4">
    <source>
        <dbReference type="Pfam" id="PF04082"/>
    </source>
</evidence>
<evidence type="ECO:0000313" key="6">
    <source>
        <dbReference type="Proteomes" id="UP000243876"/>
    </source>
</evidence>
<organism evidence="5 6">
    <name type="scientific">Sporidiobolus salmonicolor</name>
    <name type="common">Yeast-like fungus</name>
    <name type="synonym">Sporobolomyces salmonicolor</name>
    <dbReference type="NCBI Taxonomy" id="5005"/>
    <lineage>
        <taxon>Eukaryota</taxon>
        <taxon>Fungi</taxon>
        <taxon>Dikarya</taxon>
        <taxon>Basidiomycota</taxon>
        <taxon>Pucciniomycotina</taxon>
        <taxon>Microbotryomycetes</taxon>
        <taxon>Sporidiobolales</taxon>
        <taxon>Sporidiobolaceae</taxon>
        <taxon>Sporobolomyces</taxon>
    </lineage>
</organism>
<proteinExistence type="predicted"/>
<feature type="domain" description="Xylanolytic transcriptional activator regulatory" evidence="4">
    <location>
        <begin position="242"/>
        <end position="448"/>
    </location>
</feature>
<dbReference type="InterPro" id="IPR007219">
    <property type="entry name" value="XnlR_reg_dom"/>
</dbReference>
<evidence type="ECO:0000256" key="2">
    <source>
        <dbReference type="ARBA" id="ARBA00023242"/>
    </source>
</evidence>
<protein>
    <submittedName>
        <fullName evidence="5">SPOSA6832_03004-mRNA-1:cds</fullName>
    </submittedName>
</protein>
<sequence length="804" mass="85202">MNLLRLEQVKREQEMAMGGATDGAESVGPTPVGGMTLPLPPGGDEYEPRTSYRIEGMAASGSNEQRYSLPPAPGALDRIRAEGQTISESDGEVEAAVTLEFLALGRDRKQDHFSRAELRRPSSEEDEPTSPALLSNNSLSATVTPWNGEALASSSLFPTGAAGGPSAASPTNPQSAPAHTSPSATTPFLIPADVLPSPVLSDALVSYSLDRVGWQHGAVHSGQFRTECTEFHSWGDRRAQLVNQAWLALYFAILCVGVKHMGQKDAEGCGIAPDEQKRLPKLYFDASISALHRAQFLSKHSIYAVQTIVILVVACQDVGGSDLIATLLACGIRIAQHLNIHRFSGDQEWEARRRANGVDPKSEQGVKQLIQREVRKRLWYALATEDWVSIPYRRAYAIFPSHFTTPLPSNCTDEDLSSGTLLSRSQDEPTPVSKILLSYQVAACIRRFFEEVNSTLTGEPSYELCLEVDKQIRKIIEDGPGYLKAEGNVEGEYPPWVQWFKHYWIMSAAIEASRSIIQELAKGSQLPYQHLWTIPYHTISASTTIILDIYQSSSSDPDTSNKRREVQIALEELHLLAADSQIAARGVQLLATLLAEEAKHRRPGATRGGAGIGADGRKRKASEMGSGSGDHERFGDVAKRVVSNSRTALSSTSGGGGGGSSTLSPSLAAATFPYFAPTTGGGGAFDQQSPVDSHLSDGSLTQDAFDAILQGLSGYSGGGGAAGGGSAGSAGFGGGGWSPGMAGEATADFWRQFDSQFEPTGLEFLNGSAAVSEGGLAFGGGDGAGVGGGGAGHLGVGNAVPTPW</sequence>
<dbReference type="OrthoDB" id="3364175at2759"/>
<dbReference type="GO" id="GO:0005634">
    <property type="term" value="C:nucleus"/>
    <property type="evidence" value="ECO:0007669"/>
    <property type="project" value="UniProtKB-SubCell"/>
</dbReference>
<dbReference type="PANTHER" id="PTHR31001:SF90">
    <property type="entry name" value="CENTROMERE DNA-BINDING PROTEIN COMPLEX CBF3 SUBUNIT B"/>
    <property type="match status" value="1"/>
</dbReference>
<dbReference type="CDD" id="cd12148">
    <property type="entry name" value="fungal_TF_MHR"/>
    <property type="match status" value="1"/>
</dbReference>
<gene>
    <name evidence="5" type="primary">SPOSA6832_03004</name>
</gene>
<evidence type="ECO:0000313" key="5">
    <source>
        <dbReference type="EMBL" id="CEQ41296.1"/>
    </source>
</evidence>
<keyword evidence="2" id="KW-0539">Nucleus</keyword>
<feature type="compositionally biased region" description="Basic and acidic residues" evidence="3">
    <location>
        <begin position="110"/>
        <end position="123"/>
    </location>
</feature>
<dbReference type="GO" id="GO:0006351">
    <property type="term" value="P:DNA-templated transcription"/>
    <property type="evidence" value="ECO:0007669"/>
    <property type="project" value="InterPro"/>
</dbReference>